<evidence type="ECO:0000313" key="2">
    <source>
        <dbReference type="EMBL" id="TDP85642.1"/>
    </source>
</evidence>
<reference evidence="2 3" key="1">
    <citation type="submission" date="2019-03" db="EMBL/GenBank/DDBJ databases">
        <title>Subsurface microbial communities from deep shales in Ohio and West Virginia, USA.</title>
        <authorList>
            <person name="Wrighton K."/>
        </authorList>
    </citation>
    <scope>NUCLEOTIDE SEQUENCE [LARGE SCALE GENOMIC DNA]</scope>
    <source>
        <strain evidence="2 3">MSL 7</strain>
    </source>
</reference>
<gene>
    <name evidence="2" type="ORF">C7957_14011</name>
</gene>
<evidence type="ECO:0000259" key="1">
    <source>
        <dbReference type="Pfam" id="PF26154"/>
    </source>
</evidence>
<feature type="domain" description="DUF8042" evidence="1">
    <location>
        <begin position="75"/>
        <end position="183"/>
    </location>
</feature>
<dbReference type="InterPro" id="IPR058355">
    <property type="entry name" value="DUF8042"/>
</dbReference>
<proteinExistence type="predicted"/>
<dbReference type="AlphaFoldDB" id="A0A4R6RH55"/>
<organism evidence="2 3">
    <name type="scientific">Halanaerobium saccharolyticum</name>
    <dbReference type="NCBI Taxonomy" id="43595"/>
    <lineage>
        <taxon>Bacteria</taxon>
        <taxon>Bacillati</taxon>
        <taxon>Bacillota</taxon>
        <taxon>Clostridia</taxon>
        <taxon>Halanaerobiales</taxon>
        <taxon>Halanaerobiaceae</taxon>
        <taxon>Halanaerobium</taxon>
    </lineage>
</organism>
<name>A0A4R6RH55_9FIRM</name>
<dbReference type="RefSeq" id="WP_133531235.1">
    <property type="nucleotide sequence ID" value="NZ_SNXX01000040.1"/>
</dbReference>
<accession>A0A4R6RH55</accession>
<evidence type="ECO:0000313" key="3">
    <source>
        <dbReference type="Proteomes" id="UP000295176"/>
    </source>
</evidence>
<dbReference type="Pfam" id="PF26154">
    <property type="entry name" value="DUF8042"/>
    <property type="match status" value="1"/>
</dbReference>
<sequence>MYIYINENVIDTVAITDKNDILELVETKLNNEIIDTIHLDDVEVSLEYFQENELDLERIEKIKFESKKVEQLITETLTEAENYLPKLKKALNNSAELFKNGKEADASDLLDKTLEGIQWYLEVINGIMSLIDNKELKDKGNKILSDFTQALNRAMVSLQNENYDYLGDLLEVEMMEYLDKLSDFNQELLEEN</sequence>
<dbReference type="EMBL" id="SNXX01000040">
    <property type="protein sequence ID" value="TDP85642.1"/>
    <property type="molecule type" value="Genomic_DNA"/>
</dbReference>
<dbReference type="Proteomes" id="UP000295176">
    <property type="component" value="Unassembled WGS sequence"/>
</dbReference>
<comment type="caution">
    <text evidence="2">The sequence shown here is derived from an EMBL/GenBank/DDBJ whole genome shotgun (WGS) entry which is preliminary data.</text>
</comment>
<protein>
    <recommendedName>
        <fullName evidence="1">DUF8042 domain-containing protein</fullName>
    </recommendedName>
</protein>